<gene>
    <name evidence="1" type="ORF">ABZ568_15070</name>
</gene>
<name>A0ABV2XUK0_9ACTN</name>
<comment type="caution">
    <text evidence="1">The sequence shown here is derived from an EMBL/GenBank/DDBJ whole genome shotgun (WGS) entry which is preliminary data.</text>
</comment>
<dbReference type="EMBL" id="JBEYBN010000017">
    <property type="protein sequence ID" value="MEU2267703.1"/>
    <property type="molecule type" value="Genomic_DNA"/>
</dbReference>
<dbReference type="Proteomes" id="UP001550603">
    <property type="component" value="Unassembled WGS sequence"/>
</dbReference>
<organism evidence="1 2">
    <name type="scientific">Streptomyces olindensis</name>
    <dbReference type="NCBI Taxonomy" id="358823"/>
    <lineage>
        <taxon>Bacteria</taxon>
        <taxon>Bacillati</taxon>
        <taxon>Actinomycetota</taxon>
        <taxon>Actinomycetes</taxon>
        <taxon>Kitasatosporales</taxon>
        <taxon>Streptomycetaceae</taxon>
        <taxon>Streptomyces</taxon>
    </lineage>
</organism>
<sequence>MVTCCWVNDDAVCGAEAEVHYSLPLCSDHLNRYHRSKTYTIRQSAAIHGVEAFPGYCYVVLLPDETVKIGYSNTEETLKRRFRDLKREAEKEGPGFDILAVMAGGCALEAVLHYRFEKSRVPGPGERFEFSDEIQDFLATAPRLSLAA</sequence>
<evidence type="ECO:0000313" key="1">
    <source>
        <dbReference type="EMBL" id="MEU2267703.1"/>
    </source>
</evidence>
<proteinExistence type="predicted"/>
<dbReference type="RefSeq" id="WP_359788991.1">
    <property type="nucleotide sequence ID" value="NZ_JBEYBN010000017.1"/>
</dbReference>
<accession>A0ABV2XUK0</accession>
<keyword evidence="2" id="KW-1185">Reference proteome</keyword>
<dbReference type="Pfam" id="PF13455">
    <property type="entry name" value="MUG113"/>
    <property type="match status" value="1"/>
</dbReference>
<reference evidence="1 2" key="1">
    <citation type="submission" date="2024-06" db="EMBL/GenBank/DDBJ databases">
        <title>The Natural Products Discovery Center: Release of the First 8490 Sequenced Strains for Exploring Actinobacteria Biosynthetic Diversity.</title>
        <authorList>
            <person name="Kalkreuter E."/>
            <person name="Kautsar S.A."/>
            <person name="Yang D."/>
            <person name="Bader C.D."/>
            <person name="Teijaro C.N."/>
            <person name="Fluegel L."/>
            <person name="Davis C.M."/>
            <person name="Simpson J.R."/>
            <person name="Lauterbach L."/>
            <person name="Steele A.D."/>
            <person name="Gui C."/>
            <person name="Meng S."/>
            <person name="Li G."/>
            <person name="Viehrig K."/>
            <person name="Ye F."/>
            <person name="Su P."/>
            <person name="Kiefer A.F."/>
            <person name="Nichols A."/>
            <person name="Cepeda A.J."/>
            <person name="Yan W."/>
            <person name="Fan B."/>
            <person name="Jiang Y."/>
            <person name="Adhikari A."/>
            <person name="Zheng C.-J."/>
            <person name="Schuster L."/>
            <person name="Cowan T.M."/>
            <person name="Smanski M.J."/>
            <person name="Chevrette M.G."/>
            <person name="De Carvalho L.P.S."/>
            <person name="Shen B."/>
        </authorList>
    </citation>
    <scope>NUCLEOTIDE SEQUENCE [LARGE SCALE GENOMIC DNA]</scope>
    <source>
        <strain evidence="1 2">NPDC019583</strain>
    </source>
</reference>
<protein>
    <submittedName>
        <fullName evidence="1">GIY-YIG nuclease family protein</fullName>
    </submittedName>
</protein>
<evidence type="ECO:0000313" key="2">
    <source>
        <dbReference type="Proteomes" id="UP001550603"/>
    </source>
</evidence>